<proteinExistence type="predicted"/>
<protein>
    <recommendedName>
        <fullName evidence="2">Bacterial transcriptional activator domain-containing protein</fullName>
    </recommendedName>
</protein>
<dbReference type="AlphaFoldDB" id="A0A5J4PPB1"/>
<organism evidence="1">
    <name type="scientific">termite gut metagenome</name>
    <dbReference type="NCBI Taxonomy" id="433724"/>
    <lineage>
        <taxon>unclassified sequences</taxon>
        <taxon>metagenomes</taxon>
        <taxon>organismal metagenomes</taxon>
    </lineage>
</organism>
<name>A0A5J4PPB1_9ZZZZ</name>
<feature type="non-terminal residue" evidence="1">
    <location>
        <position position="1"/>
    </location>
</feature>
<gene>
    <name evidence="1" type="ORF">EZS27_038300</name>
</gene>
<dbReference type="PANTHER" id="PTHR35807">
    <property type="entry name" value="TRANSCRIPTIONAL REGULATOR REDD-RELATED"/>
    <property type="match status" value="1"/>
</dbReference>
<dbReference type="GO" id="GO:0006355">
    <property type="term" value="P:regulation of DNA-templated transcription"/>
    <property type="evidence" value="ECO:0007669"/>
    <property type="project" value="TreeGrafter"/>
</dbReference>
<evidence type="ECO:0000313" key="1">
    <source>
        <dbReference type="EMBL" id="KAA6310389.1"/>
    </source>
</evidence>
<evidence type="ECO:0008006" key="2">
    <source>
        <dbReference type="Google" id="ProtNLM"/>
    </source>
</evidence>
<reference evidence="1" key="1">
    <citation type="submission" date="2019-03" db="EMBL/GenBank/DDBJ databases">
        <title>Single cell metagenomics reveals metabolic interactions within the superorganism composed of flagellate Streblomastix strix and complex community of Bacteroidetes bacteria on its surface.</title>
        <authorList>
            <person name="Treitli S.C."/>
            <person name="Kolisko M."/>
            <person name="Husnik F."/>
            <person name="Keeling P."/>
            <person name="Hampl V."/>
        </authorList>
    </citation>
    <scope>NUCLEOTIDE SEQUENCE</scope>
    <source>
        <strain evidence="1">STM</strain>
    </source>
</reference>
<comment type="caution">
    <text evidence="1">The sequence shown here is derived from an EMBL/GenBank/DDBJ whole genome shotgun (WGS) entry which is preliminary data.</text>
</comment>
<dbReference type="PANTHER" id="PTHR35807:SF1">
    <property type="entry name" value="TRANSCRIPTIONAL REGULATOR REDD"/>
    <property type="match status" value="1"/>
</dbReference>
<dbReference type="EMBL" id="SNRY01007452">
    <property type="protein sequence ID" value="KAA6310389.1"/>
    <property type="molecule type" value="Genomic_DNA"/>
</dbReference>
<dbReference type="GO" id="GO:0003677">
    <property type="term" value="F:DNA binding"/>
    <property type="evidence" value="ECO:0007669"/>
    <property type="project" value="TreeGrafter"/>
</dbReference>
<accession>A0A5J4PPB1</accession>
<sequence length="291" mass="33452">IVVLDLLVFAYIFNKKRIHKKQALLNTENIPEKELTYKIECNELYSGKKTDKSVIFLFGEFQVINKSGNDISKKFTPLLKELFLILLFHSQKENKAISNAALRDMLWLDKDVQSANNNRAVNIGKLKTILNDVGDYEITNNTLQLRIDLGRNISCDYYEFCDLLKEKTINKQQVIQLINIASRGSLLTECGYEWLDVFKANVSDALIDTLLGFGRMIDLSKESRLIIQLSDMIFLFDPLNEEALNLKCRALIHSGKHSSAKATYTRFTKEYESLFSTPYKFSFSEVICVED</sequence>
<dbReference type="InterPro" id="IPR051677">
    <property type="entry name" value="AfsR-DnrI-RedD_regulator"/>
</dbReference>